<name>A0A235BTI1_UNCW3</name>
<feature type="non-terminal residue" evidence="1">
    <location>
        <position position="1"/>
    </location>
</feature>
<accession>A0A235BTI1</accession>
<dbReference type="GO" id="GO:0005524">
    <property type="term" value="F:ATP binding"/>
    <property type="evidence" value="ECO:0007669"/>
    <property type="project" value="InterPro"/>
</dbReference>
<dbReference type="Gene3D" id="2.120.10.90">
    <property type="entry name" value="DNA gyrase/topoisomerase IV, subunit A, C-terminal"/>
    <property type="match status" value="1"/>
</dbReference>
<dbReference type="GO" id="GO:0006265">
    <property type="term" value="P:DNA topological change"/>
    <property type="evidence" value="ECO:0007669"/>
    <property type="project" value="InterPro"/>
</dbReference>
<evidence type="ECO:0000313" key="1">
    <source>
        <dbReference type="EMBL" id="OYD14875.1"/>
    </source>
</evidence>
<sequence length="61" mass="6687">GTVAGVVPVDNDSEVICVTQNGQVIKIKLKRVRIMGRTAKGVKIISLREEDRVVAVDRIDK</sequence>
<dbReference type="Pfam" id="PF03989">
    <property type="entry name" value="DNA_gyraseA_C"/>
    <property type="match status" value="1"/>
</dbReference>
<dbReference type="SUPFAM" id="SSF101904">
    <property type="entry name" value="GyrA/ParC C-terminal domain-like"/>
    <property type="match status" value="1"/>
</dbReference>
<dbReference type="Proteomes" id="UP000215215">
    <property type="component" value="Unassembled WGS sequence"/>
</dbReference>
<comment type="caution">
    <text evidence="1">The sequence shown here is derived from an EMBL/GenBank/DDBJ whole genome shotgun (WGS) entry which is preliminary data.</text>
</comment>
<organism evidence="1 2">
    <name type="scientific">candidate division WOR-3 bacterium JGI_Cruoil_03_44_89</name>
    <dbReference type="NCBI Taxonomy" id="1973748"/>
    <lineage>
        <taxon>Bacteria</taxon>
        <taxon>Bacteria division WOR-3</taxon>
    </lineage>
</organism>
<protein>
    <recommendedName>
        <fullName evidence="3">DNA gyrase subunit A</fullName>
    </recommendedName>
</protein>
<dbReference type="AlphaFoldDB" id="A0A235BTI1"/>
<dbReference type="InterPro" id="IPR006691">
    <property type="entry name" value="GyrA/parC_rep"/>
</dbReference>
<dbReference type="InterPro" id="IPR035516">
    <property type="entry name" value="Gyrase/topoIV_suA_C"/>
</dbReference>
<evidence type="ECO:0008006" key="3">
    <source>
        <dbReference type="Google" id="ProtNLM"/>
    </source>
</evidence>
<reference evidence="1 2" key="1">
    <citation type="submission" date="2017-07" db="EMBL/GenBank/DDBJ databases">
        <title>Recovery of genomes from metagenomes via a dereplication, aggregation, and scoring strategy.</title>
        <authorList>
            <person name="Sieber C.M."/>
            <person name="Probst A.J."/>
            <person name="Sharrar A."/>
            <person name="Thomas B.C."/>
            <person name="Hess M."/>
            <person name="Tringe S.G."/>
            <person name="Banfield J.F."/>
        </authorList>
    </citation>
    <scope>NUCLEOTIDE SEQUENCE [LARGE SCALE GENOMIC DNA]</scope>
    <source>
        <strain evidence="1">JGI_Cruoil_03_44_89</strain>
    </source>
</reference>
<dbReference type="GO" id="GO:0003916">
    <property type="term" value="F:DNA topoisomerase activity"/>
    <property type="evidence" value="ECO:0007669"/>
    <property type="project" value="InterPro"/>
</dbReference>
<dbReference type="EMBL" id="NOZQ01000154">
    <property type="protein sequence ID" value="OYD14875.1"/>
    <property type="molecule type" value="Genomic_DNA"/>
</dbReference>
<dbReference type="GO" id="GO:0003677">
    <property type="term" value="F:DNA binding"/>
    <property type="evidence" value="ECO:0007669"/>
    <property type="project" value="InterPro"/>
</dbReference>
<proteinExistence type="predicted"/>
<evidence type="ECO:0000313" key="2">
    <source>
        <dbReference type="Proteomes" id="UP000215215"/>
    </source>
</evidence>
<gene>
    <name evidence="1" type="ORF">CH333_07105</name>
</gene>